<protein>
    <submittedName>
        <fullName evidence="1">Uncharacterized protein</fullName>
    </submittedName>
</protein>
<dbReference type="Gene3D" id="1.10.890.40">
    <property type="match status" value="1"/>
</dbReference>
<evidence type="ECO:0000313" key="2">
    <source>
        <dbReference type="Proteomes" id="UP000622638"/>
    </source>
</evidence>
<gene>
    <name evidence="1" type="ORF">GCM10011572_46980</name>
</gene>
<sequence length="61" mass="7151">MRHPEKMPPHHYIERQKAYTYLDGVRHSAEGRLGCDAQVLDTPDLAYQIAARLPDYRQQNE</sequence>
<evidence type="ECO:0000313" key="1">
    <source>
        <dbReference type="EMBL" id="GGC20234.1"/>
    </source>
</evidence>
<accession>A0ABQ1L6Z1</accession>
<reference evidence="2" key="1">
    <citation type="journal article" date="2019" name="Int. J. Syst. Evol. Microbiol.">
        <title>The Global Catalogue of Microorganisms (GCM) 10K type strain sequencing project: providing services to taxonomists for standard genome sequencing and annotation.</title>
        <authorList>
            <consortium name="The Broad Institute Genomics Platform"/>
            <consortium name="The Broad Institute Genome Sequencing Center for Infectious Disease"/>
            <person name="Wu L."/>
            <person name="Ma J."/>
        </authorList>
    </citation>
    <scope>NUCLEOTIDE SEQUENCE [LARGE SCALE GENOMIC DNA]</scope>
    <source>
        <strain evidence="2">CGMCC 1.15931</strain>
    </source>
</reference>
<organism evidence="1 2">
    <name type="scientific">Pseudoduganella buxea</name>
    <dbReference type="NCBI Taxonomy" id="1949069"/>
    <lineage>
        <taxon>Bacteria</taxon>
        <taxon>Pseudomonadati</taxon>
        <taxon>Pseudomonadota</taxon>
        <taxon>Betaproteobacteria</taxon>
        <taxon>Burkholderiales</taxon>
        <taxon>Oxalobacteraceae</taxon>
        <taxon>Telluria group</taxon>
        <taxon>Pseudoduganella</taxon>
    </lineage>
</organism>
<dbReference type="EMBL" id="BMKG01000028">
    <property type="protein sequence ID" value="GGC20234.1"/>
    <property type="molecule type" value="Genomic_DNA"/>
</dbReference>
<name>A0ABQ1L6Z1_9BURK</name>
<comment type="caution">
    <text evidence="1">The sequence shown here is derived from an EMBL/GenBank/DDBJ whole genome shotgun (WGS) entry which is preliminary data.</text>
</comment>
<dbReference type="Proteomes" id="UP000622638">
    <property type="component" value="Unassembled WGS sequence"/>
</dbReference>
<keyword evidence="2" id="KW-1185">Reference proteome</keyword>
<proteinExistence type="predicted"/>